<dbReference type="Pfam" id="PF04371">
    <property type="entry name" value="PAD_porph"/>
    <property type="match status" value="1"/>
</dbReference>
<dbReference type="InterPro" id="IPR007466">
    <property type="entry name" value="Peptidyl-Arg-deiminase_porph"/>
</dbReference>
<dbReference type="AlphaFoldDB" id="A0A2V0NYS8"/>
<dbReference type="Gene3D" id="3.75.10.10">
    <property type="entry name" value="L-arginine/glycine Amidinotransferase, Chain A"/>
    <property type="match status" value="1"/>
</dbReference>
<accession>A0A2V0NYS8</accession>
<dbReference type="Proteomes" id="UP000247498">
    <property type="component" value="Unassembled WGS sequence"/>
</dbReference>
<dbReference type="SUPFAM" id="SSF55909">
    <property type="entry name" value="Pentein"/>
    <property type="match status" value="1"/>
</dbReference>
<keyword evidence="3" id="KW-1185">Reference proteome</keyword>
<proteinExistence type="inferred from homology"/>
<evidence type="ECO:0000313" key="2">
    <source>
        <dbReference type="EMBL" id="GBF91832.1"/>
    </source>
</evidence>
<dbReference type="GO" id="GO:0009446">
    <property type="term" value="P:putrescine biosynthetic process"/>
    <property type="evidence" value="ECO:0007669"/>
    <property type="project" value="InterPro"/>
</dbReference>
<dbReference type="EMBL" id="BDRX01000027">
    <property type="protein sequence ID" value="GBF91832.1"/>
    <property type="molecule type" value="Genomic_DNA"/>
</dbReference>
<evidence type="ECO:0000256" key="1">
    <source>
        <dbReference type="ARBA" id="ARBA00022801"/>
    </source>
</evidence>
<protein>
    <submittedName>
        <fullName evidence="2">Agmatine deiminase</fullName>
    </submittedName>
</protein>
<dbReference type="OrthoDB" id="544103at2759"/>
<dbReference type="STRING" id="307507.A0A2V0NYS8"/>
<reference evidence="2 3" key="1">
    <citation type="journal article" date="2018" name="Sci. Rep.">
        <title>Raphidocelis subcapitata (=Pseudokirchneriella subcapitata) provides an insight into genome evolution and environmental adaptations in the Sphaeropleales.</title>
        <authorList>
            <person name="Suzuki S."/>
            <person name="Yamaguchi H."/>
            <person name="Nakajima N."/>
            <person name="Kawachi M."/>
        </authorList>
    </citation>
    <scope>NUCLEOTIDE SEQUENCE [LARGE SCALE GENOMIC DNA]</scope>
    <source>
        <strain evidence="2 3">NIES-35</strain>
    </source>
</reference>
<dbReference type="FunCoup" id="A0A2V0NYS8">
    <property type="interactions" value="110"/>
</dbReference>
<keyword evidence="1" id="KW-0378">Hydrolase</keyword>
<evidence type="ECO:0000313" key="3">
    <source>
        <dbReference type="Proteomes" id="UP000247498"/>
    </source>
</evidence>
<dbReference type="NCBIfam" id="TIGR03380">
    <property type="entry name" value="agmatine_aguA"/>
    <property type="match status" value="1"/>
</dbReference>
<comment type="caution">
    <text evidence="2">The sequence shown here is derived from an EMBL/GenBank/DDBJ whole genome shotgun (WGS) entry which is preliminary data.</text>
</comment>
<dbReference type="PANTHER" id="PTHR31377">
    <property type="entry name" value="AGMATINE DEIMINASE-RELATED"/>
    <property type="match status" value="1"/>
</dbReference>
<dbReference type="GO" id="GO:0004668">
    <property type="term" value="F:protein-arginine deiminase activity"/>
    <property type="evidence" value="ECO:0007669"/>
    <property type="project" value="InterPro"/>
</dbReference>
<dbReference type="GO" id="GO:0047632">
    <property type="term" value="F:agmatine deiminase activity"/>
    <property type="evidence" value="ECO:0007669"/>
    <property type="project" value="InterPro"/>
</dbReference>
<gene>
    <name evidence="2" type="ORF">Rsub_04937</name>
</gene>
<dbReference type="InterPro" id="IPR017754">
    <property type="entry name" value="Agmatine_deiminase"/>
</dbReference>
<dbReference type="InParanoid" id="A0A2V0NYS8"/>
<dbReference type="HAMAP" id="MF_01841">
    <property type="entry name" value="Agmatine_deimin"/>
    <property type="match status" value="1"/>
</dbReference>
<name>A0A2V0NYS8_9CHLO</name>
<organism evidence="2 3">
    <name type="scientific">Raphidocelis subcapitata</name>
    <dbReference type="NCBI Taxonomy" id="307507"/>
    <lineage>
        <taxon>Eukaryota</taxon>
        <taxon>Viridiplantae</taxon>
        <taxon>Chlorophyta</taxon>
        <taxon>core chlorophytes</taxon>
        <taxon>Chlorophyceae</taxon>
        <taxon>CS clade</taxon>
        <taxon>Sphaeropleales</taxon>
        <taxon>Selenastraceae</taxon>
        <taxon>Raphidocelis</taxon>
    </lineage>
</organism>
<sequence>MQPAQQAVVGQIRLLGRAGVRAASSAAASTSARATVTLPNGKQLDLADGDIKLTMPAEWHPHAGTWMAWPTRFDVWRDRGAPARAAFVEVIKAISQFEPVTVIAHPNIWGEARAALPDNVRVVEMCHDDSWLRDSGPTVVLGEISNCPQPTIRTAVGVDWLFNGWGDLYGSYEQDRLVARKICEVEKLPFVSVDMVLEGGSIHVDGEGTLLTTEECLLNPNRNPDMTKAEIEASLKRFTGVTKVIWLPKGLAFDEDTNGHIDNFACFARPGVVLLAWCDDEDDPQYDISREALEVLSRETDAKGRKLEVIKLPCPPVLTRTQEEWETLDEVGRANRHTGERLAASYVNFYLPNGGVIMPAFGLPEADARAKRVLEAAFPDRRVVAVQTREVVLGGGNVHCITQQAPLLP</sequence>
<dbReference type="PANTHER" id="PTHR31377:SF2">
    <property type="entry name" value="AGMATINE DEIMINASE"/>
    <property type="match status" value="1"/>
</dbReference>